<dbReference type="EMBL" id="JAPWTJ010000043">
    <property type="protein sequence ID" value="KAJ8984231.1"/>
    <property type="molecule type" value="Genomic_DNA"/>
</dbReference>
<dbReference type="SMART" id="SM00645">
    <property type="entry name" value="Pept_C1"/>
    <property type="match status" value="1"/>
</dbReference>
<dbReference type="PRINTS" id="PR00705">
    <property type="entry name" value="PAPAIN"/>
</dbReference>
<dbReference type="InterPro" id="IPR038765">
    <property type="entry name" value="Papain-like_cys_pep_sf"/>
</dbReference>
<comment type="caution">
    <text evidence="5">The sequence shown here is derived from an EMBL/GenBank/DDBJ whole genome shotgun (WGS) entry which is preliminary data.</text>
</comment>
<sequence>MRAFIIMLTVAYSVANPQFGLPKLGVPKVAQRVGDVATSGVSSVADAGGQIASSLFEGQWQEFLKGKNYSPSELLSRKNIFLTNAQTIADAAKSGVVGFAMKLNSLADLTFDEFNKFFNGFRGSAIGSSKAPVYKTEKEEPLPESVDYREKGAVTPVQNQLKCAGCWAFAAAGALEGHHFLKTGQLEQISVQNLLDCSKENDNGGCNGGLVEPAFDYIQDNGINRAANYEFVAKNGECKHAKAENAANCTGYVRVPQGDEKSLAKALAQKGPISVALHVVPRFQLYSDGVFYDPDCKNSPGDLNHAVLLVGYGKEPNGQKYWLVKNSYGADWGKEGYVKIAKDAGNHCGIATYARFPTV</sequence>
<dbReference type="InterPro" id="IPR000668">
    <property type="entry name" value="Peptidase_C1A_C"/>
</dbReference>
<dbReference type="CDD" id="cd02248">
    <property type="entry name" value="Peptidase_C1A"/>
    <property type="match status" value="1"/>
</dbReference>
<evidence type="ECO:0000313" key="5">
    <source>
        <dbReference type="EMBL" id="KAJ8984231.1"/>
    </source>
</evidence>
<dbReference type="SUPFAM" id="SSF54001">
    <property type="entry name" value="Cysteine proteinases"/>
    <property type="match status" value="1"/>
</dbReference>
<dbReference type="PANTHER" id="PTHR12411">
    <property type="entry name" value="CYSTEINE PROTEASE FAMILY C1-RELATED"/>
    <property type="match status" value="1"/>
</dbReference>
<organism evidence="5 6">
    <name type="scientific">Molorchus minor</name>
    <dbReference type="NCBI Taxonomy" id="1323400"/>
    <lineage>
        <taxon>Eukaryota</taxon>
        <taxon>Metazoa</taxon>
        <taxon>Ecdysozoa</taxon>
        <taxon>Arthropoda</taxon>
        <taxon>Hexapoda</taxon>
        <taxon>Insecta</taxon>
        <taxon>Pterygota</taxon>
        <taxon>Neoptera</taxon>
        <taxon>Endopterygota</taxon>
        <taxon>Coleoptera</taxon>
        <taxon>Polyphaga</taxon>
        <taxon>Cucujiformia</taxon>
        <taxon>Chrysomeloidea</taxon>
        <taxon>Cerambycidae</taxon>
        <taxon>Lamiinae</taxon>
        <taxon>Monochamini</taxon>
        <taxon>Molorchus</taxon>
    </lineage>
</organism>
<evidence type="ECO:0000259" key="4">
    <source>
        <dbReference type="SMART" id="SM00848"/>
    </source>
</evidence>
<feature type="chain" id="PRO_5045831951" evidence="2">
    <location>
        <begin position="16"/>
        <end position="359"/>
    </location>
</feature>
<keyword evidence="6" id="KW-1185">Reference proteome</keyword>
<evidence type="ECO:0000313" key="6">
    <source>
        <dbReference type="Proteomes" id="UP001162164"/>
    </source>
</evidence>
<dbReference type="Pfam" id="PF00112">
    <property type="entry name" value="Peptidase_C1"/>
    <property type="match status" value="1"/>
</dbReference>
<dbReference type="InterPro" id="IPR013201">
    <property type="entry name" value="Prot_inhib_I29"/>
</dbReference>
<comment type="similarity">
    <text evidence="1">Belongs to the peptidase C1 family.</text>
</comment>
<feature type="domain" description="Cathepsin propeptide inhibitor" evidence="4">
    <location>
        <begin position="60"/>
        <end position="114"/>
    </location>
</feature>
<reference evidence="5" key="1">
    <citation type="journal article" date="2023" name="Insect Mol. Biol.">
        <title>Genome sequencing provides insights into the evolution of gene families encoding plant cell wall-degrading enzymes in longhorned beetles.</title>
        <authorList>
            <person name="Shin N.R."/>
            <person name="Okamura Y."/>
            <person name="Kirsch R."/>
            <person name="Pauchet Y."/>
        </authorList>
    </citation>
    <scope>NUCLEOTIDE SEQUENCE</scope>
    <source>
        <strain evidence="5">MMC_N1</strain>
    </source>
</reference>
<accession>A0ABQ9K0Z5</accession>
<evidence type="ECO:0000259" key="3">
    <source>
        <dbReference type="SMART" id="SM00645"/>
    </source>
</evidence>
<dbReference type="SMART" id="SM00848">
    <property type="entry name" value="Inhibitor_I29"/>
    <property type="match status" value="1"/>
</dbReference>
<evidence type="ECO:0000256" key="2">
    <source>
        <dbReference type="SAM" id="SignalP"/>
    </source>
</evidence>
<dbReference type="InterPro" id="IPR013128">
    <property type="entry name" value="Peptidase_C1A"/>
</dbReference>
<dbReference type="Pfam" id="PF08246">
    <property type="entry name" value="Inhibitor_I29"/>
    <property type="match status" value="1"/>
</dbReference>
<feature type="domain" description="Peptidase C1A papain C-terminal" evidence="3">
    <location>
        <begin position="142"/>
        <end position="358"/>
    </location>
</feature>
<keyword evidence="2" id="KW-0732">Signal</keyword>
<protein>
    <submittedName>
        <fullName evidence="5">Uncharacterized protein</fullName>
    </submittedName>
</protein>
<dbReference type="Proteomes" id="UP001162164">
    <property type="component" value="Unassembled WGS sequence"/>
</dbReference>
<name>A0ABQ9K0Z5_9CUCU</name>
<evidence type="ECO:0000256" key="1">
    <source>
        <dbReference type="ARBA" id="ARBA00008455"/>
    </source>
</evidence>
<dbReference type="Gene3D" id="3.90.70.10">
    <property type="entry name" value="Cysteine proteinases"/>
    <property type="match status" value="1"/>
</dbReference>
<dbReference type="InterPro" id="IPR039417">
    <property type="entry name" value="Peptidase_C1A_papain-like"/>
</dbReference>
<proteinExistence type="inferred from homology"/>
<gene>
    <name evidence="5" type="ORF">NQ317_007463</name>
</gene>
<dbReference type="InterPro" id="IPR025660">
    <property type="entry name" value="Pept_his_AS"/>
</dbReference>
<feature type="signal peptide" evidence="2">
    <location>
        <begin position="1"/>
        <end position="15"/>
    </location>
</feature>
<dbReference type="PROSITE" id="PS00639">
    <property type="entry name" value="THIOL_PROTEASE_HIS"/>
    <property type="match status" value="1"/>
</dbReference>